<dbReference type="EMBL" id="CP043315">
    <property type="protein sequence ID" value="QEK38124.1"/>
    <property type="molecule type" value="Genomic_DNA"/>
</dbReference>
<dbReference type="KEGG" id="cip:FZC35_01920"/>
<proteinExistence type="predicted"/>
<dbReference type="Proteomes" id="UP000325155">
    <property type="component" value="Chromosome"/>
</dbReference>
<evidence type="ECO:0000313" key="2">
    <source>
        <dbReference type="Proteomes" id="UP000325155"/>
    </source>
</evidence>
<accession>A0A5C0UGG4</accession>
<name>A0A5C0UGG4_9PROT</name>
<sequence length="72" mass="8190">MKLILCCMCNLSSINDSGDMPKLSLGEPVLPLESQYTDKKFEQLKNPDGFVDKFRRPIIESAKKQANWNNLS</sequence>
<gene>
    <name evidence="1" type="ORF">FZC35_01920</name>
</gene>
<organism evidence="1 2">
    <name type="scientific">Candidatus Cytomitobacter indipagum</name>
    <dbReference type="NCBI Taxonomy" id="2601575"/>
    <lineage>
        <taxon>Bacteria</taxon>
        <taxon>Pseudomonadati</taxon>
        <taxon>Pseudomonadota</taxon>
        <taxon>Alphaproteobacteria</taxon>
        <taxon>Holosporales</taxon>
        <taxon>Holosporaceae</taxon>
        <taxon>Candidatus Cytomitobacter</taxon>
    </lineage>
</organism>
<evidence type="ECO:0000313" key="1">
    <source>
        <dbReference type="EMBL" id="QEK38124.1"/>
    </source>
</evidence>
<protein>
    <submittedName>
        <fullName evidence="1">Uncharacterized protein</fullName>
    </submittedName>
</protein>
<reference evidence="1 2" key="1">
    <citation type="submission" date="2019-08" db="EMBL/GenBank/DDBJ databases">
        <title>Highly reduced genomes of protist endosymbionts show evolutionary convergence.</title>
        <authorList>
            <person name="George E."/>
            <person name="Husnik F."/>
            <person name="Tashyreva D."/>
            <person name="Prokopchuk G."/>
            <person name="Horak A."/>
            <person name="Kwong W.K."/>
            <person name="Lukes J."/>
            <person name="Keeling P.J."/>
        </authorList>
    </citation>
    <scope>NUCLEOTIDE SEQUENCE [LARGE SCALE GENOMIC DNA]</scope>
    <source>
        <strain evidence="1">1605</strain>
    </source>
</reference>
<dbReference type="AlphaFoldDB" id="A0A5C0UGG4"/>
<keyword evidence="2" id="KW-1185">Reference proteome</keyword>